<feature type="transmembrane region" description="Helical" evidence="6">
    <location>
        <begin position="192"/>
        <end position="218"/>
    </location>
</feature>
<dbReference type="InterPro" id="IPR018499">
    <property type="entry name" value="Tetraspanin/Peripherin"/>
</dbReference>
<dbReference type="GO" id="GO:0005886">
    <property type="term" value="C:plasma membrane"/>
    <property type="evidence" value="ECO:0007669"/>
    <property type="project" value="TreeGrafter"/>
</dbReference>
<name>H2YZF1_CIOSA</name>
<dbReference type="InterPro" id="IPR008952">
    <property type="entry name" value="Tetraspanin_EC2_sf"/>
</dbReference>
<evidence type="ECO:0000256" key="4">
    <source>
        <dbReference type="ARBA" id="ARBA00022989"/>
    </source>
</evidence>
<dbReference type="STRING" id="51511.ENSCSAVP00000010713"/>
<organism evidence="7 8">
    <name type="scientific">Ciona savignyi</name>
    <name type="common">Pacific transparent sea squirt</name>
    <dbReference type="NCBI Taxonomy" id="51511"/>
    <lineage>
        <taxon>Eukaryota</taxon>
        <taxon>Metazoa</taxon>
        <taxon>Chordata</taxon>
        <taxon>Tunicata</taxon>
        <taxon>Ascidiacea</taxon>
        <taxon>Phlebobranchia</taxon>
        <taxon>Cionidae</taxon>
        <taxon>Ciona</taxon>
    </lineage>
</organism>
<dbReference type="AlphaFoldDB" id="H2YZF1"/>
<reference evidence="8" key="1">
    <citation type="submission" date="2003-08" db="EMBL/GenBank/DDBJ databases">
        <authorList>
            <person name="Birren B."/>
            <person name="Nusbaum C."/>
            <person name="Abebe A."/>
            <person name="Abouelleil A."/>
            <person name="Adekoya E."/>
            <person name="Ait-zahra M."/>
            <person name="Allen N."/>
            <person name="Allen T."/>
            <person name="An P."/>
            <person name="Anderson M."/>
            <person name="Anderson S."/>
            <person name="Arachchi H."/>
            <person name="Armbruster J."/>
            <person name="Bachantsang P."/>
            <person name="Baldwin J."/>
            <person name="Barry A."/>
            <person name="Bayul T."/>
            <person name="Blitshsteyn B."/>
            <person name="Bloom T."/>
            <person name="Blye J."/>
            <person name="Boguslavskiy L."/>
            <person name="Borowsky M."/>
            <person name="Boukhgalter B."/>
            <person name="Brunache A."/>
            <person name="Butler J."/>
            <person name="Calixte N."/>
            <person name="Calvo S."/>
            <person name="Camarata J."/>
            <person name="Campo K."/>
            <person name="Chang J."/>
            <person name="Cheshatsang Y."/>
            <person name="Citroen M."/>
            <person name="Collymore A."/>
            <person name="Considine T."/>
            <person name="Cook A."/>
            <person name="Cooke P."/>
            <person name="Corum B."/>
            <person name="Cuomo C."/>
            <person name="David R."/>
            <person name="Dawoe T."/>
            <person name="Degray S."/>
            <person name="Dodge S."/>
            <person name="Dooley K."/>
            <person name="Dorje P."/>
            <person name="Dorjee K."/>
            <person name="Dorris L."/>
            <person name="Duffey N."/>
            <person name="Dupes A."/>
            <person name="Elkins T."/>
            <person name="Engels R."/>
            <person name="Erickson J."/>
            <person name="Farina A."/>
            <person name="Faro S."/>
            <person name="Ferreira P."/>
            <person name="Fischer H."/>
            <person name="Fitzgerald M."/>
            <person name="Foley K."/>
            <person name="Gage D."/>
            <person name="Galagan J."/>
            <person name="Gearin G."/>
            <person name="Gnerre S."/>
            <person name="Gnirke A."/>
            <person name="Goyette A."/>
            <person name="Graham J."/>
            <person name="Grandbois E."/>
            <person name="Gyaltsen K."/>
            <person name="Hafez N."/>
            <person name="Hagopian D."/>
            <person name="Hagos B."/>
            <person name="Hall J."/>
            <person name="Hatcher B."/>
            <person name="Heller A."/>
            <person name="Higgins H."/>
            <person name="Honan T."/>
            <person name="Horn A."/>
            <person name="Houde N."/>
            <person name="Hughes L."/>
            <person name="Hulme W."/>
            <person name="Husby E."/>
            <person name="Iliev I."/>
            <person name="Jaffe D."/>
            <person name="Jones C."/>
            <person name="Kamal M."/>
            <person name="Kamat A."/>
            <person name="Kamvysselis M."/>
            <person name="Karlsson E."/>
            <person name="Kells C."/>
            <person name="Kieu A."/>
            <person name="Kisner P."/>
            <person name="Kodira C."/>
            <person name="Kulbokas E."/>
            <person name="Labutti K."/>
            <person name="Lama D."/>
            <person name="Landers T."/>
            <person name="Leger J."/>
            <person name="Levine S."/>
            <person name="Lewis D."/>
            <person name="Lewis T."/>
            <person name="Lindblad-toh K."/>
            <person name="Liu X."/>
            <person name="Lokyitsang T."/>
            <person name="Lokyitsang Y."/>
            <person name="Lucien O."/>
            <person name="Lui A."/>
            <person name="Ma L.J."/>
            <person name="Mabbitt R."/>
            <person name="Macdonald J."/>
            <person name="Maclean C."/>
            <person name="Major J."/>
            <person name="Manning J."/>
            <person name="Marabella R."/>
            <person name="Maru K."/>
            <person name="Matthews C."/>
            <person name="Mauceli E."/>
            <person name="Mccarthy M."/>
            <person name="Mcdonough S."/>
            <person name="Mcghee T."/>
            <person name="Meldrim J."/>
            <person name="Meneus L."/>
            <person name="Mesirov J."/>
            <person name="Mihalev A."/>
            <person name="Mihova T."/>
            <person name="Mikkelsen T."/>
            <person name="Mlenga V."/>
            <person name="Moru K."/>
            <person name="Mozes J."/>
            <person name="Mulrain L."/>
            <person name="Munson G."/>
            <person name="Naylor J."/>
            <person name="Newes C."/>
            <person name="Nguyen C."/>
            <person name="Nguyen N."/>
            <person name="Nguyen T."/>
            <person name="Nicol R."/>
            <person name="Nielsen C."/>
            <person name="Nizzari M."/>
            <person name="Norbu C."/>
            <person name="Norbu N."/>
            <person name="O'donnell P."/>
            <person name="Okoawo O."/>
            <person name="O'leary S."/>
            <person name="Omotosho B."/>
            <person name="O'neill K."/>
            <person name="Osman S."/>
            <person name="Parker S."/>
            <person name="Perrin D."/>
            <person name="Phunkhang P."/>
            <person name="Piqani B."/>
            <person name="Purcell S."/>
            <person name="Rachupka T."/>
            <person name="Ramasamy U."/>
            <person name="Rameau R."/>
            <person name="Ray V."/>
            <person name="Raymond C."/>
            <person name="Retta R."/>
            <person name="Richardson S."/>
            <person name="Rise C."/>
            <person name="Rodriguez J."/>
            <person name="Rogers J."/>
            <person name="Rogov P."/>
            <person name="Rutman M."/>
            <person name="Schupbach R."/>
            <person name="Seaman C."/>
            <person name="Settipalli S."/>
            <person name="Sharpe T."/>
            <person name="Sheridan J."/>
            <person name="Sherpa N."/>
            <person name="Shi J."/>
            <person name="Smirnov S."/>
            <person name="Smith C."/>
            <person name="Sougnez C."/>
            <person name="Spencer B."/>
            <person name="Stalker J."/>
            <person name="Stange-thomann N."/>
            <person name="Stavropoulos S."/>
            <person name="Stetson K."/>
            <person name="Stone C."/>
            <person name="Stone S."/>
            <person name="Stubbs M."/>
            <person name="Talamas J."/>
            <person name="Tchuinga P."/>
            <person name="Tenzing P."/>
            <person name="Tesfaye S."/>
            <person name="Theodore J."/>
            <person name="Thoulutsang Y."/>
            <person name="Topham K."/>
            <person name="Towey S."/>
            <person name="Tsamla T."/>
            <person name="Tsomo N."/>
            <person name="Vallee D."/>
            <person name="Vassiliev H."/>
            <person name="Venkataraman V."/>
            <person name="Vinson J."/>
            <person name="Vo A."/>
            <person name="Wade C."/>
            <person name="Wang S."/>
            <person name="Wangchuk T."/>
            <person name="Wangdi T."/>
            <person name="Whittaker C."/>
            <person name="Wilkinson J."/>
            <person name="Wu Y."/>
            <person name="Wyman D."/>
            <person name="Yadav S."/>
            <person name="Yang S."/>
            <person name="Yang X."/>
            <person name="Yeager S."/>
            <person name="Yee E."/>
            <person name="Young G."/>
            <person name="Zainoun J."/>
            <person name="Zembeck L."/>
            <person name="Zimmer A."/>
            <person name="Zody M."/>
            <person name="Lander E."/>
        </authorList>
    </citation>
    <scope>NUCLEOTIDE SEQUENCE [LARGE SCALE GENOMIC DNA]</scope>
</reference>
<accession>H2YZF1</accession>
<dbReference type="eggNOG" id="KOG3882">
    <property type="taxonomic scope" value="Eukaryota"/>
</dbReference>
<protein>
    <recommendedName>
        <fullName evidence="6">Tetraspanin</fullName>
    </recommendedName>
</protein>
<dbReference type="SUPFAM" id="SSF48652">
    <property type="entry name" value="Tetraspanin"/>
    <property type="match status" value="1"/>
</dbReference>
<evidence type="ECO:0000256" key="1">
    <source>
        <dbReference type="ARBA" id="ARBA00004141"/>
    </source>
</evidence>
<dbReference type="GeneTree" id="ENSGT00940000164476"/>
<comment type="similarity">
    <text evidence="2 6">Belongs to the tetraspanin (TM4SF) family.</text>
</comment>
<dbReference type="Gene3D" id="1.10.1450.10">
    <property type="entry name" value="Tetraspanin"/>
    <property type="match status" value="1"/>
</dbReference>
<comment type="caution">
    <text evidence="6">Lacks conserved residue(s) required for the propagation of feature annotation.</text>
</comment>
<dbReference type="HOGENOM" id="CLU_055524_6_1_1"/>
<evidence type="ECO:0000256" key="5">
    <source>
        <dbReference type="ARBA" id="ARBA00023136"/>
    </source>
</evidence>
<dbReference type="Ensembl" id="ENSCSAVT00000010843.1">
    <property type="protein sequence ID" value="ENSCSAVP00000010713.1"/>
    <property type="gene ID" value="ENSCSAVG00000006281.1"/>
</dbReference>
<evidence type="ECO:0000313" key="8">
    <source>
        <dbReference type="Proteomes" id="UP000007875"/>
    </source>
</evidence>
<dbReference type="PIRSF" id="PIRSF002419">
    <property type="entry name" value="Tetraspanin"/>
    <property type="match status" value="1"/>
</dbReference>
<evidence type="ECO:0000313" key="7">
    <source>
        <dbReference type="Ensembl" id="ENSCSAVP00000010713.1"/>
    </source>
</evidence>
<dbReference type="InParanoid" id="H2YZF1"/>
<sequence length="229" mass="24211">ASPGSYLQSISVGNLKAVTDFLNTAPLLFIIFGAVIFLISLCGCCGAYTEKVWLLKIYKVSLLVILIVLVITAVLTFCFKPSLQIALHVALLNFLQTYNRTSEVLDLVQSQANCCGVDTYMDWSKSPQWLLTAQLKADAAGIVRGSHPVPESCCLEPEPNCGLSSGGNGAQGIYLNGCSKILWLLLSAKGDMVGVSGLAVAGLLLCCVVFSCCVINFASADGGRVASYA</sequence>
<dbReference type="PANTHER" id="PTHR19282:SF519">
    <property type="entry name" value="TETRASPANIN"/>
    <property type="match status" value="1"/>
</dbReference>
<evidence type="ECO:0000256" key="2">
    <source>
        <dbReference type="ARBA" id="ARBA00006840"/>
    </source>
</evidence>
<dbReference type="Proteomes" id="UP000007875">
    <property type="component" value="Unassembled WGS sequence"/>
</dbReference>
<reference evidence="7" key="3">
    <citation type="submission" date="2025-09" db="UniProtKB">
        <authorList>
            <consortium name="Ensembl"/>
        </authorList>
    </citation>
    <scope>IDENTIFICATION</scope>
</reference>
<dbReference type="InterPro" id="IPR000301">
    <property type="entry name" value="Tetraspanin_animals"/>
</dbReference>
<dbReference type="Pfam" id="PF00335">
    <property type="entry name" value="Tetraspanin"/>
    <property type="match status" value="1"/>
</dbReference>
<keyword evidence="5 6" id="KW-0472">Membrane</keyword>
<keyword evidence="3 6" id="KW-0812">Transmembrane</keyword>
<dbReference type="PANTHER" id="PTHR19282">
    <property type="entry name" value="TETRASPANIN"/>
    <property type="match status" value="1"/>
</dbReference>
<evidence type="ECO:0000256" key="6">
    <source>
        <dbReference type="RuleBase" id="RU361218"/>
    </source>
</evidence>
<evidence type="ECO:0000256" key="3">
    <source>
        <dbReference type="ARBA" id="ARBA00022692"/>
    </source>
</evidence>
<keyword evidence="8" id="KW-1185">Reference proteome</keyword>
<feature type="transmembrane region" description="Helical" evidence="6">
    <location>
        <begin position="60"/>
        <end position="83"/>
    </location>
</feature>
<reference evidence="7" key="2">
    <citation type="submission" date="2025-08" db="UniProtKB">
        <authorList>
            <consortium name="Ensembl"/>
        </authorList>
    </citation>
    <scope>IDENTIFICATION</scope>
</reference>
<proteinExistence type="inferred from homology"/>
<feature type="transmembrane region" description="Helical" evidence="6">
    <location>
        <begin position="27"/>
        <end position="48"/>
    </location>
</feature>
<dbReference type="PRINTS" id="PR00259">
    <property type="entry name" value="TMFOUR"/>
</dbReference>
<dbReference type="OMA" id="SCCVINF"/>
<keyword evidence="4 6" id="KW-1133">Transmembrane helix</keyword>
<comment type="subcellular location">
    <subcellularLocation>
        <location evidence="1 6">Membrane</location>
        <topology evidence="1 6">Multi-pass membrane protein</topology>
    </subcellularLocation>
</comment>